<evidence type="ECO:0000313" key="8">
    <source>
        <dbReference type="EMBL" id="GFG40164.1"/>
    </source>
</evidence>
<feature type="region of interest" description="Disordered" evidence="5">
    <location>
        <begin position="1"/>
        <end position="24"/>
    </location>
</feature>
<keyword evidence="3 6" id="KW-1133">Transmembrane helix</keyword>
<dbReference type="OrthoDB" id="1641132at2759"/>
<feature type="transmembrane region" description="Helical" evidence="6">
    <location>
        <begin position="136"/>
        <end position="163"/>
    </location>
</feature>
<evidence type="ECO:0000256" key="2">
    <source>
        <dbReference type="ARBA" id="ARBA00022692"/>
    </source>
</evidence>
<keyword evidence="4 6" id="KW-0472">Membrane</keyword>
<dbReference type="Proteomes" id="UP000502823">
    <property type="component" value="Unassembled WGS sequence"/>
</dbReference>
<feature type="transmembrane region" description="Helical" evidence="6">
    <location>
        <begin position="175"/>
        <end position="195"/>
    </location>
</feature>
<dbReference type="PANTHER" id="PTHR23241">
    <property type="entry name" value="LATE EMBRYOGENESIS ABUNDANT PLANTS LEA-RELATED"/>
    <property type="match status" value="1"/>
</dbReference>
<evidence type="ECO:0000256" key="6">
    <source>
        <dbReference type="SAM" id="Phobius"/>
    </source>
</evidence>
<dbReference type="InParanoid" id="A0A6L2Q721"/>
<dbReference type="AlphaFoldDB" id="A0A6L2Q721"/>
<comment type="caution">
    <text evidence="8">The sequence shown here is derived from an EMBL/GenBank/DDBJ whole genome shotgun (WGS) entry which is preliminary data.</text>
</comment>
<dbReference type="PANTHER" id="PTHR23241:SF102">
    <property type="entry name" value="LD23009P"/>
    <property type="match status" value="1"/>
</dbReference>
<evidence type="ECO:0000256" key="3">
    <source>
        <dbReference type="ARBA" id="ARBA00022989"/>
    </source>
</evidence>
<evidence type="ECO:0000313" key="9">
    <source>
        <dbReference type="Proteomes" id="UP000502823"/>
    </source>
</evidence>
<protein>
    <recommendedName>
        <fullName evidence="7">TMEM205-like domain-containing protein</fullName>
    </recommendedName>
</protein>
<name>A0A6L2Q721_COPFO</name>
<proteinExistence type="predicted"/>
<feature type="domain" description="TMEM205-like" evidence="7">
    <location>
        <begin position="140"/>
        <end position="235"/>
    </location>
</feature>
<feature type="transmembrane region" description="Helical" evidence="6">
    <location>
        <begin position="93"/>
        <end position="116"/>
    </location>
</feature>
<keyword evidence="2 6" id="KW-0812">Transmembrane</keyword>
<sequence>MCARSKTDEINTSAVQNKKQSRGLKKLTQRMMQEEAECNSHVAKTRVGPCTFPETNTTFSRDILAIVTEKQRAVVWAVYDRIAKWQQTKSYKILFHTTQPAHILMLVAVTTIAMLLNPAKSRSEVYIKPSPFISLVYLFAFMMHFGTQMWMTFVSGLSLYFSVPRHTFGEVQQVLFPRYFGLNSFLSLVTLVIFVKLHPTSTWDAHLALQVGAMAVCFFLELLIRLYLAPPLLRLIAAKIAMEKAAGVGLEVGRHDPGPLAKCPHYVKIHKAFRKVHMLIAIGNLMSMACTLLHLLYLANKLSVL</sequence>
<dbReference type="EMBL" id="BLKM01001584">
    <property type="protein sequence ID" value="GFG40164.1"/>
    <property type="molecule type" value="Genomic_DNA"/>
</dbReference>
<evidence type="ECO:0000256" key="4">
    <source>
        <dbReference type="ARBA" id="ARBA00023136"/>
    </source>
</evidence>
<evidence type="ECO:0000256" key="5">
    <source>
        <dbReference type="SAM" id="MobiDB-lite"/>
    </source>
</evidence>
<dbReference type="InterPro" id="IPR025423">
    <property type="entry name" value="TMEM205-like"/>
</dbReference>
<accession>A0A6L2Q721</accession>
<keyword evidence="9" id="KW-1185">Reference proteome</keyword>
<feature type="transmembrane region" description="Helical" evidence="6">
    <location>
        <begin position="278"/>
        <end position="299"/>
    </location>
</feature>
<dbReference type="GO" id="GO:0016020">
    <property type="term" value="C:membrane"/>
    <property type="evidence" value="ECO:0007669"/>
    <property type="project" value="UniProtKB-SubCell"/>
</dbReference>
<evidence type="ECO:0000256" key="1">
    <source>
        <dbReference type="ARBA" id="ARBA00004370"/>
    </source>
</evidence>
<dbReference type="Pfam" id="PF13664">
    <property type="entry name" value="DUF4149"/>
    <property type="match status" value="1"/>
</dbReference>
<comment type="subcellular location">
    <subcellularLocation>
        <location evidence="1">Membrane</location>
    </subcellularLocation>
</comment>
<evidence type="ECO:0000259" key="7">
    <source>
        <dbReference type="Pfam" id="PF13664"/>
    </source>
</evidence>
<reference evidence="9" key="1">
    <citation type="submission" date="2020-01" db="EMBL/GenBank/DDBJ databases">
        <title>Draft genome sequence of the Termite Coptotermes fromosanus.</title>
        <authorList>
            <person name="Itakura S."/>
            <person name="Yosikawa Y."/>
            <person name="Umezawa K."/>
        </authorList>
    </citation>
    <scope>NUCLEOTIDE SEQUENCE [LARGE SCALE GENOMIC DNA]</scope>
</reference>
<feature type="transmembrane region" description="Helical" evidence="6">
    <location>
        <begin position="207"/>
        <end position="228"/>
    </location>
</feature>
<gene>
    <name evidence="8" type="ORF">Cfor_02287</name>
</gene>
<organism evidence="8 9">
    <name type="scientific">Coptotermes formosanus</name>
    <name type="common">Formosan subterranean termite</name>
    <dbReference type="NCBI Taxonomy" id="36987"/>
    <lineage>
        <taxon>Eukaryota</taxon>
        <taxon>Metazoa</taxon>
        <taxon>Ecdysozoa</taxon>
        <taxon>Arthropoda</taxon>
        <taxon>Hexapoda</taxon>
        <taxon>Insecta</taxon>
        <taxon>Pterygota</taxon>
        <taxon>Neoptera</taxon>
        <taxon>Polyneoptera</taxon>
        <taxon>Dictyoptera</taxon>
        <taxon>Blattodea</taxon>
        <taxon>Blattoidea</taxon>
        <taxon>Termitoidae</taxon>
        <taxon>Rhinotermitidae</taxon>
        <taxon>Coptotermes</taxon>
    </lineage>
</organism>
<dbReference type="InterPro" id="IPR053009">
    <property type="entry name" value="Xanthocillin_Biosynth-Assoc"/>
</dbReference>